<dbReference type="EMBL" id="CH445336">
    <property type="protein sequence ID" value="EAT84519.1"/>
    <property type="molecule type" value="Genomic_DNA"/>
</dbReference>
<evidence type="ECO:0000313" key="2">
    <source>
        <dbReference type="Proteomes" id="UP000001055"/>
    </source>
</evidence>
<dbReference type="VEuPathDB" id="FungiDB:JI435_082430"/>
<reference evidence="2" key="1">
    <citation type="journal article" date="2007" name="Plant Cell">
        <title>Dothideomycete-plant interactions illuminated by genome sequencing and EST analysis of the wheat pathogen Stagonospora nodorum.</title>
        <authorList>
            <person name="Hane J.K."/>
            <person name="Lowe R.G."/>
            <person name="Solomon P.S."/>
            <person name="Tan K.C."/>
            <person name="Schoch C.L."/>
            <person name="Spatafora J.W."/>
            <person name="Crous P.W."/>
            <person name="Kodira C."/>
            <person name="Birren B.W."/>
            <person name="Galagan J.E."/>
            <person name="Torriani S.F."/>
            <person name="McDonald B.A."/>
            <person name="Oliver R.P."/>
        </authorList>
    </citation>
    <scope>NUCLEOTIDE SEQUENCE [LARGE SCALE GENOMIC DNA]</scope>
    <source>
        <strain evidence="2">SN15 / ATCC MYA-4574 / FGSC 10173</strain>
    </source>
</reference>
<dbReference type="InParanoid" id="Q0UJ21"/>
<dbReference type="Proteomes" id="UP000001055">
    <property type="component" value="Unassembled WGS sequence"/>
</dbReference>
<proteinExistence type="predicted"/>
<protein>
    <submittedName>
        <fullName evidence="1">Uncharacterized protein</fullName>
    </submittedName>
</protein>
<dbReference type="KEGG" id="pno:SNOG_08243"/>
<organism evidence="1 2">
    <name type="scientific">Phaeosphaeria nodorum (strain SN15 / ATCC MYA-4574 / FGSC 10173)</name>
    <name type="common">Glume blotch fungus</name>
    <name type="synonym">Parastagonospora nodorum</name>
    <dbReference type="NCBI Taxonomy" id="321614"/>
    <lineage>
        <taxon>Eukaryota</taxon>
        <taxon>Fungi</taxon>
        <taxon>Dikarya</taxon>
        <taxon>Ascomycota</taxon>
        <taxon>Pezizomycotina</taxon>
        <taxon>Dothideomycetes</taxon>
        <taxon>Pleosporomycetidae</taxon>
        <taxon>Pleosporales</taxon>
        <taxon>Pleosporineae</taxon>
        <taxon>Phaeosphaeriaceae</taxon>
        <taxon>Parastagonospora</taxon>
    </lineage>
</organism>
<accession>Q0UJ21</accession>
<name>Q0UJ21_PHANO</name>
<dbReference type="AlphaFoldDB" id="Q0UJ21"/>
<sequence length="65" mass="6955">MCKKQSGTTALLDIILQFLLFVPPLSIAMRLLNALSIVPAPFCTLPPNMSKATDAAAKNVELALE</sequence>
<dbReference type="HOGENOM" id="CLU_2850439_0_0_1"/>
<dbReference type="RefSeq" id="XP_001798564.1">
    <property type="nucleotide sequence ID" value="XM_001798512.1"/>
</dbReference>
<dbReference type="GeneID" id="5975462"/>
<evidence type="ECO:0000313" key="1">
    <source>
        <dbReference type="EMBL" id="EAT84519.1"/>
    </source>
</evidence>
<gene>
    <name evidence="1" type="ORF">SNOG_08243</name>
</gene>